<dbReference type="EMBL" id="BAAFSF010000001">
    <property type="protein sequence ID" value="GAB1251653.1"/>
    <property type="molecule type" value="Genomic_DNA"/>
</dbReference>
<comment type="caution">
    <text evidence="2">The sequence shown here is derived from an EMBL/GenBank/DDBJ whole genome shotgun (WGS) entry which is preliminary data.</text>
</comment>
<organism evidence="2 3">
    <name type="scientific">Porphyromonas miyakawae</name>
    <dbReference type="NCBI Taxonomy" id="3137470"/>
    <lineage>
        <taxon>Bacteria</taxon>
        <taxon>Pseudomonadati</taxon>
        <taxon>Bacteroidota</taxon>
        <taxon>Bacteroidia</taxon>
        <taxon>Bacteroidales</taxon>
        <taxon>Porphyromonadaceae</taxon>
        <taxon>Porphyromonas</taxon>
    </lineage>
</organism>
<evidence type="ECO:0000256" key="1">
    <source>
        <dbReference type="SAM" id="MobiDB-lite"/>
    </source>
</evidence>
<feature type="compositionally biased region" description="Polar residues" evidence="1">
    <location>
        <begin position="455"/>
        <end position="467"/>
    </location>
</feature>
<protein>
    <recommendedName>
        <fullName evidence="4">Tetratricopeptide repeat protein</fullName>
    </recommendedName>
</protein>
<dbReference type="Pfam" id="PF13181">
    <property type="entry name" value="TPR_8"/>
    <property type="match status" value="1"/>
</dbReference>
<keyword evidence="3" id="KW-1185">Reference proteome</keyword>
<dbReference type="PROSITE" id="PS51257">
    <property type="entry name" value="PROKAR_LIPOPROTEIN"/>
    <property type="match status" value="1"/>
</dbReference>
<dbReference type="InterPro" id="IPR019734">
    <property type="entry name" value="TPR_rpt"/>
</dbReference>
<feature type="compositionally biased region" description="Basic and acidic residues" evidence="1">
    <location>
        <begin position="445"/>
        <end position="454"/>
    </location>
</feature>
<feature type="compositionally biased region" description="Basic and acidic residues" evidence="1">
    <location>
        <begin position="947"/>
        <end position="971"/>
    </location>
</feature>
<feature type="compositionally biased region" description="Basic and acidic residues" evidence="1">
    <location>
        <begin position="1071"/>
        <end position="1090"/>
    </location>
</feature>
<name>A0ABQ0E1W2_9PORP</name>
<reference evidence="2 3" key="1">
    <citation type="journal article" date="2025" name="Int. J. Syst. Evol. Microbiol.">
        <title>Desulfovibrio falkowii sp. nov., Porphyromonas miyakawae sp. nov., Mediterraneibacter flintii sp. nov. and Owariibacterium komagatae gen. nov., sp. nov., isolated from human faeces.</title>
        <authorList>
            <person name="Hamaguchi T."/>
            <person name="Ohara M."/>
            <person name="Hisatomi A."/>
            <person name="Sekiguchi K."/>
            <person name="Takeda J.I."/>
            <person name="Ueyama J."/>
            <person name="Ito M."/>
            <person name="Nishiwaki H."/>
            <person name="Ogi T."/>
            <person name="Hirayama M."/>
            <person name="Ohkuma M."/>
            <person name="Sakamoto M."/>
            <person name="Ohno K."/>
        </authorList>
    </citation>
    <scope>NUCLEOTIDE SEQUENCE [LARGE SCALE GENOMIC DNA]</scope>
    <source>
        <strain evidence="2 3">13CB11C</strain>
    </source>
</reference>
<evidence type="ECO:0000313" key="2">
    <source>
        <dbReference type="EMBL" id="GAB1251653.1"/>
    </source>
</evidence>
<evidence type="ECO:0008006" key="4">
    <source>
        <dbReference type="Google" id="ProtNLM"/>
    </source>
</evidence>
<dbReference type="Proteomes" id="UP001628220">
    <property type="component" value="Unassembled WGS sequence"/>
</dbReference>
<dbReference type="InterPro" id="IPR011990">
    <property type="entry name" value="TPR-like_helical_dom_sf"/>
</dbReference>
<dbReference type="RefSeq" id="WP_411915457.1">
    <property type="nucleotide sequence ID" value="NZ_BAAFSF010000001.1"/>
</dbReference>
<feature type="region of interest" description="Disordered" evidence="1">
    <location>
        <begin position="525"/>
        <end position="566"/>
    </location>
</feature>
<dbReference type="SUPFAM" id="SSF48452">
    <property type="entry name" value="TPR-like"/>
    <property type="match status" value="2"/>
</dbReference>
<proteinExistence type="predicted"/>
<feature type="compositionally biased region" description="Basic and acidic residues" evidence="1">
    <location>
        <begin position="1047"/>
        <end position="1064"/>
    </location>
</feature>
<feature type="region of interest" description="Disordered" evidence="1">
    <location>
        <begin position="445"/>
        <end position="484"/>
    </location>
</feature>
<feature type="region of interest" description="Disordered" evidence="1">
    <location>
        <begin position="1042"/>
        <end position="1099"/>
    </location>
</feature>
<sequence length="1099" mass="125812">MKHLAYLAFSLLFILLLSFGIGCSVQNNTASTRFYHNFTTRYNVYYNGATAFDQSYTTLLQNYSESYTERLSMEPLQTKAAEEKTTSGGAFDGALEKGRKAIRMHSIRTKPKQPRGKRQANTAFYRKKEYNTFIYNAWILVGKSQYYNGDFLDAMATFSYMARLYRDEPNIRAIARLWQSRCYIALGWVPDAERTLATVSSEDTRKQKGLYAKALADVALTKDDHSEAIEPLKRAIKYEKDKLTRIRLRFLLGQIQQECGQNSEAKHSFKKVISAAPPFEAEVAARLNIIGIDAASNKQNALRQLKSMQHNGRYKTVVDRVSYTKGMLLLEARDTIKAIEAFSYGIEHSTEQKHAYALNAITLAEIYLAQNDFIAAQEMLSLGMGALDHNFERYDTLSTLSKQLDKLAIHFRSVREQDSLRALASMPEQERFRIIDSAITAYKKEQRESKRTAQMEEQQSRSQSFNEQMGERNTGEILPPSGTISDNSFYFYNPQLIERGKALFKKTWGSRALEDDWQRRNKQLVPGKGFSTLESTSQPTQGDDSTATEISNTPTGEEQDASQDPTKREYYLAQLPFSEEAITASDAIIQKDLSEAGAILNEEMELFEPAIHTYEDLLRRYPDYENRFRVYYTLYMICERINKAEEALKWRNMMIKYYPNEVLTKKVASPDYLLSLKQQEDRENELYQHAYDAYFRGDASSVLTTLDSLISTYPLTELKPKALFLQGLAYALKGNANNFSEKLTALVSEYSKDETALIAQEMLAGLKAGRTLVPGGYSGLDYSSIFGTGDNEFAVDSLTFSHSFETDKYHALLVASPKIERNALLFAIATFNFAHYTDYIMDLKLEEHADYLLIDIAPIPDKTIMRSYMRKAYSPEGFMKELSDNALLLPISEDNLQKIKAGLSLPHYINYLADTLITSLPEAAIPLEHYAEQRILKEEGNSNAEPTTDRPKDTVRELPDQPNEVHKEVKPIEPLPLPQDSTTSRNKNLPLPVDSVTISTGVVDSAIVDSVLILTDSTTIAETPIKYEDVRKLRQERIKAERKAKRERQEALKRAKKEREEQLKARKREREKKERLRKEQQRQREKERRAQQRSKQRKR</sequence>
<feature type="compositionally biased region" description="Polar residues" evidence="1">
    <location>
        <begin position="532"/>
        <end position="556"/>
    </location>
</feature>
<feature type="region of interest" description="Disordered" evidence="1">
    <location>
        <begin position="936"/>
        <end position="993"/>
    </location>
</feature>
<gene>
    <name evidence="2" type="ORF">Tsumi_07570</name>
</gene>
<evidence type="ECO:0000313" key="3">
    <source>
        <dbReference type="Proteomes" id="UP001628220"/>
    </source>
</evidence>
<accession>A0ABQ0E1W2</accession>
<dbReference type="Gene3D" id="1.25.40.10">
    <property type="entry name" value="Tetratricopeptide repeat domain"/>
    <property type="match status" value="3"/>
</dbReference>